<name>C7NMD6_HALUD</name>
<dbReference type="InterPro" id="IPR036890">
    <property type="entry name" value="HATPase_C_sf"/>
</dbReference>
<evidence type="ECO:0000256" key="1">
    <source>
        <dbReference type="ARBA" id="ARBA00000085"/>
    </source>
</evidence>
<evidence type="ECO:0000256" key="4">
    <source>
        <dbReference type="ARBA" id="ARBA00022777"/>
    </source>
</evidence>
<dbReference type="Pfam" id="PF00072">
    <property type="entry name" value="Response_reg"/>
    <property type="match status" value="1"/>
</dbReference>
<dbReference type="InterPro" id="IPR000700">
    <property type="entry name" value="PAS-assoc_C"/>
</dbReference>
<dbReference type="SUPFAM" id="SSF47384">
    <property type="entry name" value="Homodimeric domain of signal transducing histidine kinase"/>
    <property type="match status" value="1"/>
</dbReference>
<dbReference type="InterPro" id="IPR000014">
    <property type="entry name" value="PAS"/>
</dbReference>
<dbReference type="STRING" id="519442.Huta_2409"/>
<dbReference type="PRINTS" id="PR00344">
    <property type="entry name" value="BCTRLSENSOR"/>
</dbReference>
<reference evidence="11 12" key="1">
    <citation type="journal article" date="2009" name="Stand. Genomic Sci.">
        <title>Complete genome sequence of Halorhabdus utahensis type strain (AX-2).</title>
        <authorList>
            <person name="Anderson I."/>
            <person name="Tindall B.J."/>
            <person name="Pomrenke H."/>
            <person name="Goker M."/>
            <person name="Lapidus A."/>
            <person name="Nolan M."/>
            <person name="Copeland A."/>
            <person name="Glavina Del Rio T."/>
            <person name="Chen F."/>
            <person name="Tice H."/>
            <person name="Cheng J.F."/>
            <person name="Lucas S."/>
            <person name="Chertkov O."/>
            <person name="Bruce D."/>
            <person name="Brettin T."/>
            <person name="Detter J.C."/>
            <person name="Han C."/>
            <person name="Goodwin L."/>
            <person name="Land M."/>
            <person name="Hauser L."/>
            <person name="Chang Y.J."/>
            <person name="Jeffries C.D."/>
            <person name="Pitluck S."/>
            <person name="Pati A."/>
            <person name="Mavromatis K."/>
            <person name="Ivanova N."/>
            <person name="Ovchinnikova G."/>
            <person name="Chen A."/>
            <person name="Palaniappan K."/>
            <person name="Chain P."/>
            <person name="Rohde M."/>
            <person name="Bristow J."/>
            <person name="Eisen J.A."/>
            <person name="Markowitz V."/>
            <person name="Hugenholtz P."/>
            <person name="Kyrpides N.C."/>
            <person name="Klenk H.P."/>
        </authorList>
    </citation>
    <scope>NUCLEOTIDE SEQUENCE [LARGE SCALE GENOMIC DNA]</scope>
    <source>
        <strain evidence="12">DSM 12940 / JCM 11049 / AX-2</strain>
    </source>
</reference>
<dbReference type="EC" id="2.7.13.3" evidence="2"/>
<organism evidence="11 12">
    <name type="scientific">Halorhabdus utahensis (strain DSM 12940 / JCM 11049 / AX-2)</name>
    <dbReference type="NCBI Taxonomy" id="519442"/>
    <lineage>
        <taxon>Archaea</taxon>
        <taxon>Methanobacteriati</taxon>
        <taxon>Methanobacteriota</taxon>
        <taxon>Stenosarchaea group</taxon>
        <taxon>Halobacteria</taxon>
        <taxon>Halobacteriales</taxon>
        <taxon>Haloarculaceae</taxon>
        <taxon>Halorhabdus</taxon>
    </lineage>
</organism>
<evidence type="ECO:0000313" key="11">
    <source>
        <dbReference type="EMBL" id="ACV12575.1"/>
    </source>
</evidence>
<dbReference type="PROSITE" id="PS50109">
    <property type="entry name" value="HIS_KIN"/>
    <property type="match status" value="1"/>
</dbReference>
<dbReference type="PROSITE" id="PS50112">
    <property type="entry name" value="PAS"/>
    <property type="match status" value="2"/>
</dbReference>
<dbReference type="OrthoDB" id="8127at2157"/>
<comment type="catalytic activity">
    <reaction evidence="1">
        <text>ATP + protein L-histidine = ADP + protein N-phospho-L-histidine.</text>
        <dbReference type="EC" id="2.7.13.3"/>
    </reaction>
</comment>
<evidence type="ECO:0000313" key="12">
    <source>
        <dbReference type="Proteomes" id="UP000002071"/>
    </source>
</evidence>
<dbReference type="CDD" id="cd00156">
    <property type="entry name" value="REC"/>
    <property type="match status" value="1"/>
</dbReference>
<dbReference type="PANTHER" id="PTHR43711:SF1">
    <property type="entry name" value="HISTIDINE KINASE 1"/>
    <property type="match status" value="1"/>
</dbReference>
<dbReference type="SMART" id="SM00086">
    <property type="entry name" value="PAC"/>
    <property type="match status" value="2"/>
</dbReference>
<dbReference type="SUPFAM" id="SSF55785">
    <property type="entry name" value="PYP-like sensor domain (PAS domain)"/>
    <property type="match status" value="2"/>
</dbReference>
<feature type="domain" description="PAC" evidence="10">
    <location>
        <begin position="384"/>
        <end position="436"/>
    </location>
</feature>
<dbReference type="InterPro" id="IPR011006">
    <property type="entry name" value="CheY-like_superfamily"/>
</dbReference>
<dbReference type="Gene3D" id="3.30.450.20">
    <property type="entry name" value="PAS domain"/>
    <property type="match status" value="2"/>
</dbReference>
<dbReference type="Pfam" id="PF13185">
    <property type="entry name" value="GAF_2"/>
    <property type="match status" value="1"/>
</dbReference>
<dbReference type="Gene3D" id="3.30.450.40">
    <property type="match status" value="1"/>
</dbReference>
<proteinExistence type="predicted"/>
<dbReference type="HOGENOM" id="CLU_000445_114_58_2"/>
<dbReference type="PANTHER" id="PTHR43711">
    <property type="entry name" value="TWO-COMPONENT HISTIDINE KINASE"/>
    <property type="match status" value="1"/>
</dbReference>
<dbReference type="PROSITE" id="PS50113">
    <property type="entry name" value="PAC"/>
    <property type="match status" value="1"/>
</dbReference>
<dbReference type="PROSITE" id="PS50110">
    <property type="entry name" value="RESPONSE_REGULATORY"/>
    <property type="match status" value="1"/>
</dbReference>
<dbReference type="InterPro" id="IPR013656">
    <property type="entry name" value="PAS_4"/>
</dbReference>
<dbReference type="InterPro" id="IPR003594">
    <property type="entry name" value="HATPase_dom"/>
</dbReference>
<dbReference type="CDD" id="cd00130">
    <property type="entry name" value="PAS"/>
    <property type="match status" value="1"/>
</dbReference>
<evidence type="ECO:0000259" key="7">
    <source>
        <dbReference type="PROSITE" id="PS50109"/>
    </source>
</evidence>
<keyword evidence="12" id="KW-1185">Reference proteome</keyword>
<dbReference type="SMART" id="SM00091">
    <property type="entry name" value="PAS"/>
    <property type="match status" value="2"/>
</dbReference>
<dbReference type="InterPro" id="IPR029016">
    <property type="entry name" value="GAF-like_dom_sf"/>
</dbReference>
<dbReference type="InterPro" id="IPR035965">
    <property type="entry name" value="PAS-like_dom_sf"/>
</dbReference>
<gene>
    <name evidence="11" type="ordered locus">Huta_2409</name>
</gene>
<feature type="domain" description="Histidine kinase" evidence="7">
    <location>
        <begin position="568"/>
        <end position="759"/>
    </location>
</feature>
<dbReference type="InterPro" id="IPR050736">
    <property type="entry name" value="Sensor_HK_Regulatory"/>
</dbReference>
<evidence type="ECO:0000259" key="9">
    <source>
        <dbReference type="PROSITE" id="PS50112"/>
    </source>
</evidence>
<dbReference type="Gene3D" id="1.10.287.130">
    <property type="match status" value="1"/>
</dbReference>
<dbReference type="Gene3D" id="3.30.565.10">
    <property type="entry name" value="Histidine kinase-like ATPase, C-terminal domain"/>
    <property type="match status" value="1"/>
</dbReference>
<feature type="domain" description="Response regulatory" evidence="8">
    <location>
        <begin position="9"/>
        <end position="125"/>
    </location>
</feature>
<dbReference type="GeneID" id="8384709"/>
<evidence type="ECO:0000259" key="10">
    <source>
        <dbReference type="PROSITE" id="PS50113"/>
    </source>
</evidence>
<dbReference type="NCBIfam" id="TIGR00229">
    <property type="entry name" value="sensory_box"/>
    <property type="match status" value="2"/>
</dbReference>
<dbReference type="EMBL" id="CP001687">
    <property type="protein sequence ID" value="ACV12575.1"/>
    <property type="molecule type" value="Genomic_DNA"/>
</dbReference>
<dbReference type="KEGG" id="hut:Huta_2409"/>
<keyword evidence="5" id="KW-0902">Two-component regulatory system</keyword>
<feature type="domain" description="PAS" evidence="9">
    <location>
        <begin position="312"/>
        <end position="382"/>
    </location>
</feature>
<dbReference type="SMART" id="SM00387">
    <property type="entry name" value="HATPase_c"/>
    <property type="match status" value="1"/>
</dbReference>
<dbReference type="Gene3D" id="3.40.50.2300">
    <property type="match status" value="1"/>
</dbReference>
<dbReference type="RefSeq" id="WP_015790141.1">
    <property type="nucleotide sequence ID" value="NC_013158.1"/>
</dbReference>
<dbReference type="SUPFAM" id="SSF52172">
    <property type="entry name" value="CheY-like"/>
    <property type="match status" value="1"/>
</dbReference>
<dbReference type="InterPro" id="IPR005467">
    <property type="entry name" value="His_kinase_dom"/>
</dbReference>
<dbReference type="Pfam" id="PF02518">
    <property type="entry name" value="HATPase_c"/>
    <property type="match status" value="1"/>
</dbReference>
<dbReference type="SMART" id="SM00448">
    <property type="entry name" value="REC"/>
    <property type="match status" value="1"/>
</dbReference>
<keyword evidence="3" id="KW-0808">Transferase</keyword>
<accession>C7NMD6</accession>
<dbReference type="SUPFAM" id="SSF55781">
    <property type="entry name" value="GAF domain-like"/>
    <property type="match status" value="1"/>
</dbReference>
<evidence type="ECO:0000259" key="8">
    <source>
        <dbReference type="PROSITE" id="PS50110"/>
    </source>
</evidence>
<dbReference type="CDD" id="cd00075">
    <property type="entry name" value="HATPase"/>
    <property type="match status" value="1"/>
</dbReference>
<dbReference type="GO" id="GO:0000155">
    <property type="term" value="F:phosphorelay sensor kinase activity"/>
    <property type="evidence" value="ECO:0007669"/>
    <property type="project" value="InterPro"/>
</dbReference>
<dbReference type="InterPro" id="IPR001789">
    <property type="entry name" value="Sig_transdc_resp-reg_receiver"/>
</dbReference>
<evidence type="ECO:0000256" key="5">
    <source>
        <dbReference type="ARBA" id="ARBA00023012"/>
    </source>
</evidence>
<dbReference type="SUPFAM" id="SSF55874">
    <property type="entry name" value="ATPase domain of HSP90 chaperone/DNA topoisomerase II/histidine kinase"/>
    <property type="match status" value="1"/>
</dbReference>
<evidence type="ECO:0000256" key="2">
    <source>
        <dbReference type="ARBA" id="ARBA00012438"/>
    </source>
</evidence>
<evidence type="ECO:0000256" key="6">
    <source>
        <dbReference type="PROSITE-ProRule" id="PRU00169"/>
    </source>
</evidence>
<dbReference type="InterPro" id="IPR004358">
    <property type="entry name" value="Sig_transdc_His_kin-like_C"/>
</dbReference>
<feature type="domain" description="PAS" evidence="9">
    <location>
        <begin position="433"/>
        <end position="477"/>
    </location>
</feature>
<dbReference type="InterPro" id="IPR036097">
    <property type="entry name" value="HisK_dim/P_sf"/>
</dbReference>
<dbReference type="AlphaFoldDB" id="C7NMD6"/>
<dbReference type="eggNOG" id="arCOG02333">
    <property type="taxonomic scope" value="Archaea"/>
</dbReference>
<dbReference type="Pfam" id="PF08448">
    <property type="entry name" value="PAS_4"/>
    <property type="match status" value="2"/>
</dbReference>
<feature type="modified residue" description="4-aspartylphosphate" evidence="6">
    <location>
        <position position="60"/>
    </location>
</feature>
<evidence type="ECO:0000256" key="3">
    <source>
        <dbReference type="ARBA" id="ARBA00022679"/>
    </source>
</evidence>
<sequence length="759" mass="84226">MTDHQETIRGLHVDDDPEFTDLTATMLEESYEQFQVETATSGREGIDRVSSETFDFVVSDYEMPGVDGIEFLKTVRESHPDLPFILFTGKGSESVASDAIAAGATDYLQKTGGVEQYDLLANRVANAVEQYREKQRRERLEGIRTIVNQVNQALVRASTRDWIETQVCEILAAADGYQAGLVVRVDAASNTVSPQSWAGIDEQPIREWLAASDGMQSGHPPAIEQAIHERDVAVVQDVGTESDGSFHGNADDIRSIAVVPLVFEPELYGLLVVFGTRPQAFDETEQSFLAELGDDIAHAMHAIDVRHELERERKFIDQALDAIEDIFYVIGPDGTLRRWNQQFREVTGYSDEEIAGMSAVEFFPEDERHKVDGAIECTLSQGRQMTEADLLTAEGTRIPYEFVAVKLGDALEGDPGIVGIGRDVTDRQERERTLRRYKQMVNAMQESACIYDEDARFEVVNEYLAEFYGTTREDLEGSPSTLIPQIRDQLGGTPFQDLIDGTREEVRGELEGEFPGQGREVLDYRLTPLVVDGEIDGVVGVTREVTERRDRERELARQNDRLESVANIASHDLRNQLSVARSRLELAAIDDEHADPIRRAHDRMESLLADLLALARRGKRVEDTEHVGLEPIIRESWDHVETPTATITVTATGTLEADPDRLRRLLEALFENSIEHGGESVTVTAGDLEDGFFIADDGPGIPEDGHERVFDPSYSTAENSTGLGLTIVQAIADAHGWTVEATESADGGARFEITNVESS</sequence>
<keyword evidence="6" id="KW-0597">Phosphoprotein</keyword>
<dbReference type="InterPro" id="IPR001610">
    <property type="entry name" value="PAC"/>
</dbReference>
<keyword evidence="4 11" id="KW-0418">Kinase</keyword>
<dbReference type="Proteomes" id="UP000002071">
    <property type="component" value="Chromosome"/>
</dbReference>
<protein>
    <recommendedName>
        <fullName evidence="2">histidine kinase</fullName>
        <ecNumber evidence="2">2.7.13.3</ecNumber>
    </recommendedName>
</protein>
<dbReference type="InterPro" id="IPR003018">
    <property type="entry name" value="GAF"/>
</dbReference>